<organism evidence="2 3">
    <name type="scientific">Paenibacillus hexagrammi</name>
    <dbReference type="NCBI Taxonomy" id="2908839"/>
    <lineage>
        <taxon>Bacteria</taxon>
        <taxon>Bacillati</taxon>
        <taxon>Bacillota</taxon>
        <taxon>Bacilli</taxon>
        <taxon>Bacillales</taxon>
        <taxon>Paenibacillaceae</taxon>
        <taxon>Paenibacillus</taxon>
    </lineage>
</organism>
<keyword evidence="2" id="KW-0547">Nucleotide-binding</keyword>
<dbReference type="SUPFAM" id="SSF55874">
    <property type="entry name" value="ATPase domain of HSP90 chaperone/DNA topoisomerase II/histidine kinase"/>
    <property type="match status" value="1"/>
</dbReference>
<reference evidence="2 3" key="1">
    <citation type="journal article" date="2024" name="Int. J. Syst. Evol. Microbiol.">
        <title>Paenibacillus hexagrammi sp. nov., a novel bacterium isolated from the gut content of Hexagrammos agrammus.</title>
        <authorList>
            <person name="Jung H.K."/>
            <person name="Kim D.G."/>
            <person name="Zin H."/>
            <person name="Park J."/>
            <person name="Jung H."/>
            <person name="Kim Y.O."/>
            <person name="Kong H.J."/>
            <person name="Kim J.W."/>
            <person name="Kim Y.S."/>
        </authorList>
    </citation>
    <scope>NUCLEOTIDE SEQUENCE [LARGE SCALE GENOMIC DNA]</scope>
    <source>
        <strain evidence="2 3">YPD9-1</strain>
    </source>
</reference>
<gene>
    <name evidence="2" type="ORF">L0M14_13875</name>
</gene>
<dbReference type="Pfam" id="PF02518">
    <property type="entry name" value="HATPase_c"/>
    <property type="match status" value="1"/>
</dbReference>
<dbReference type="InterPro" id="IPR003594">
    <property type="entry name" value="HATPase_dom"/>
</dbReference>
<accession>A0ABY3SSR7</accession>
<feature type="domain" description="Histidine kinase/HSP90-like ATPase" evidence="1">
    <location>
        <begin position="2"/>
        <end position="69"/>
    </location>
</feature>
<evidence type="ECO:0000313" key="3">
    <source>
        <dbReference type="Proteomes" id="UP001649230"/>
    </source>
</evidence>
<dbReference type="Gene3D" id="3.30.565.10">
    <property type="entry name" value="Histidine kinase-like ATPase, C-terminal domain"/>
    <property type="match status" value="1"/>
</dbReference>
<dbReference type="GO" id="GO:0005524">
    <property type="term" value="F:ATP binding"/>
    <property type="evidence" value="ECO:0007669"/>
    <property type="project" value="UniProtKB-KW"/>
</dbReference>
<evidence type="ECO:0000313" key="2">
    <source>
        <dbReference type="EMBL" id="UJF36061.1"/>
    </source>
</evidence>
<sequence length="76" mass="8297">MQDTGQGMSEEQLSRLLSESGSTAYRGHSTGIGLSNVIHRLQLFFGLKDIIDIDSNAGEGTCITLKLPKLSRRFEA</sequence>
<keyword evidence="2" id="KW-0067">ATP-binding</keyword>
<dbReference type="InterPro" id="IPR036890">
    <property type="entry name" value="HATPase_C_sf"/>
</dbReference>
<dbReference type="Proteomes" id="UP001649230">
    <property type="component" value="Chromosome"/>
</dbReference>
<dbReference type="EMBL" id="CP090978">
    <property type="protein sequence ID" value="UJF36061.1"/>
    <property type="molecule type" value="Genomic_DNA"/>
</dbReference>
<name>A0ABY3SSR7_9BACL</name>
<evidence type="ECO:0000259" key="1">
    <source>
        <dbReference type="Pfam" id="PF02518"/>
    </source>
</evidence>
<keyword evidence="3" id="KW-1185">Reference proteome</keyword>
<protein>
    <submittedName>
        <fullName evidence="2">ATP-binding protein</fullName>
    </submittedName>
</protein>
<proteinExistence type="predicted"/>
<dbReference type="RefSeq" id="WP_235122616.1">
    <property type="nucleotide sequence ID" value="NZ_CP090978.1"/>
</dbReference>